<proteinExistence type="predicted"/>
<gene>
    <name evidence="1" type="ORF">IMSHALPRED_003208</name>
</gene>
<dbReference type="Proteomes" id="UP000664534">
    <property type="component" value="Unassembled WGS sequence"/>
</dbReference>
<sequence>MAGQSALELLLPELQRKILLQIDGFDTLYGLILASPRFYQVFRINREITLSTIAYRRFHRFAIQDALIIDRLKQLETPPFSRDTVLSYFASTSDQQRQPSKSILPLSVSMELCRLDAMLRFFLNDYAQNTLPILNQLRSSQFSGIATQYAPNDHDPYLSLSDSESGRLRRAFCRLETYRKLFARCSLDLDHNVRRCQHNPSLTIFEQGQMFFQDAPAYKIAEIACVRDYLSRRLRGVLDRVEDEIVDALRTEFHNPDTQMQAMGWDTDNGACYDYFEENECHLFTYTGKHYQKHHIEHLLSLGLSYIQKILNADGDERKNLLLRDNLDCDAQYENGFLTAALGLDLMTPPDKLYGWPKKDLDSCLDPINHAGVPPGWLWANASEYYGGLVDSAAKGLRDWGYVFWDLARLKNAGVLDREHVSLSARRKKAGVRRTSGGT</sequence>
<dbReference type="OrthoDB" id="5304511at2759"/>
<reference evidence="1" key="1">
    <citation type="submission" date="2021-03" db="EMBL/GenBank/DDBJ databases">
        <authorList>
            <person name="Tagirdzhanova G."/>
        </authorList>
    </citation>
    <scope>NUCLEOTIDE SEQUENCE</scope>
</reference>
<dbReference type="AlphaFoldDB" id="A0A8H3J7Y8"/>
<comment type="caution">
    <text evidence="1">The sequence shown here is derived from an EMBL/GenBank/DDBJ whole genome shotgun (WGS) entry which is preliminary data.</text>
</comment>
<evidence type="ECO:0000313" key="2">
    <source>
        <dbReference type="Proteomes" id="UP000664534"/>
    </source>
</evidence>
<evidence type="ECO:0000313" key="1">
    <source>
        <dbReference type="EMBL" id="CAF9942113.1"/>
    </source>
</evidence>
<accession>A0A8H3J7Y8</accession>
<dbReference type="EMBL" id="CAJPDT010000169">
    <property type="protein sequence ID" value="CAF9942113.1"/>
    <property type="molecule type" value="Genomic_DNA"/>
</dbReference>
<name>A0A8H3J7Y8_9LECA</name>
<keyword evidence="2" id="KW-1185">Reference proteome</keyword>
<protein>
    <submittedName>
        <fullName evidence="1">Uncharacterized protein</fullName>
    </submittedName>
</protein>
<organism evidence="1 2">
    <name type="scientific">Imshaugia aleurites</name>
    <dbReference type="NCBI Taxonomy" id="172621"/>
    <lineage>
        <taxon>Eukaryota</taxon>
        <taxon>Fungi</taxon>
        <taxon>Dikarya</taxon>
        <taxon>Ascomycota</taxon>
        <taxon>Pezizomycotina</taxon>
        <taxon>Lecanoromycetes</taxon>
        <taxon>OSLEUM clade</taxon>
        <taxon>Lecanoromycetidae</taxon>
        <taxon>Lecanorales</taxon>
        <taxon>Lecanorineae</taxon>
        <taxon>Parmeliaceae</taxon>
        <taxon>Imshaugia</taxon>
    </lineage>
</organism>